<gene>
    <name evidence="2" type="ORF">E5288_WYG007514</name>
</gene>
<feature type="region of interest" description="Disordered" evidence="1">
    <location>
        <begin position="43"/>
        <end position="79"/>
    </location>
</feature>
<protein>
    <submittedName>
        <fullName evidence="2">Uncharacterized protein</fullName>
    </submittedName>
</protein>
<evidence type="ECO:0000313" key="2">
    <source>
        <dbReference type="EMBL" id="MXQ87150.1"/>
    </source>
</evidence>
<sequence length="79" mass="8450">MRRVRPPYGPAPSFFGRQVSVSLRVPGPSRPRGALLTLLSGREQQVGAADPSAFPGPQRRSQGPSLRLDSQRGSGGLRL</sequence>
<evidence type="ECO:0000256" key="1">
    <source>
        <dbReference type="SAM" id="MobiDB-lite"/>
    </source>
</evidence>
<keyword evidence="3" id="KW-1185">Reference proteome</keyword>
<organism evidence="2 3">
    <name type="scientific">Bos mutus</name>
    <name type="common">wild yak</name>
    <dbReference type="NCBI Taxonomy" id="72004"/>
    <lineage>
        <taxon>Eukaryota</taxon>
        <taxon>Metazoa</taxon>
        <taxon>Chordata</taxon>
        <taxon>Craniata</taxon>
        <taxon>Vertebrata</taxon>
        <taxon>Euteleostomi</taxon>
        <taxon>Mammalia</taxon>
        <taxon>Eutheria</taxon>
        <taxon>Laurasiatheria</taxon>
        <taxon>Artiodactyla</taxon>
        <taxon>Ruminantia</taxon>
        <taxon>Pecora</taxon>
        <taxon>Bovidae</taxon>
        <taxon>Bovinae</taxon>
        <taxon>Bos</taxon>
    </lineage>
</organism>
<reference evidence="2" key="1">
    <citation type="submission" date="2019-10" db="EMBL/GenBank/DDBJ databases">
        <title>The sequence and de novo assembly of the wild yak genome.</title>
        <authorList>
            <person name="Liu Y."/>
        </authorList>
    </citation>
    <scope>NUCLEOTIDE SEQUENCE [LARGE SCALE GENOMIC DNA]</scope>
    <source>
        <strain evidence="2">WY2019</strain>
    </source>
</reference>
<dbReference type="AlphaFoldDB" id="A0A6B0RB71"/>
<dbReference type="EMBL" id="VBQZ03000036">
    <property type="protein sequence ID" value="MXQ87150.1"/>
    <property type="molecule type" value="Genomic_DNA"/>
</dbReference>
<name>A0A6B0RB71_9CETA</name>
<accession>A0A6B0RB71</accession>
<dbReference type="Proteomes" id="UP000322234">
    <property type="component" value="Unassembled WGS sequence"/>
</dbReference>
<proteinExistence type="predicted"/>
<comment type="caution">
    <text evidence="2">The sequence shown here is derived from an EMBL/GenBank/DDBJ whole genome shotgun (WGS) entry which is preliminary data.</text>
</comment>
<evidence type="ECO:0000313" key="3">
    <source>
        <dbReference type="Proteomes" id="UP000322234"/>
    </source>
</evidence>